<keyword evidence="2 6" id="KW-0500">Molybdenum</keyword>
<gene>
    <name evidence="8" type="ORF">EV670_1472</name>
</gene>
<accession>A0A4Q7VVT6</accession>
<dbReference type="OrthoDB" id="9785015at2"/>
<evidence type="ECO:0000256" key="5">
    <source>
        <dbReference type="ARBA" id="ARBA00062515"/>
    </source>
</evidence>
<dbReference type="InterPro" id="IPR050682">
    <property type="entry name" value="ModA/WtpA"/>
</dbReference>
<dbReference type="GO" id="GO:0030288">
    <property type="term" value="C:outer membrane-bounded periplasmic space"/>
    <property type="evidence" value="ECO:0007669"/>
    <property type="project" value="TreeGrafter"/>
</dbReference>
<keyword evidence="4 7" id="KW-0732">Signal</keyword>
<evidence type="ECO:0000256" key="3">
    <source>
        <dbReference type="ARBA" id="ARBA00022723"/>
    </source>
</evidence>
<dbReference type="GO" id="GO:0046872">
    <property type="term" value="F:metal ion binding"/>
    <property type="evidence" value="ECO:0007669"/>
    <property type="project" value="UniProtKB-KW"/>
</dbReference>
<evidence type="ECO:0000256" key="4">
    <source>
        <dbReference type="ARBA" id="ARBA00022729"/>
    </source>
</evidence>
<sequence length="268" mass="28067">MTFPGASRARRLLLTAVLATGAWLGAGSPAAHAADDEVVVFAAASLTDVLQAIARRGGFEKVKFSFASSSTLARQIEQGAPAQLFISADEPWMDAVQKAGLVQAGSRRDWVTNRLAVVRPGAQEPGTPPETAEAVQVLLRSVLKQPEARIATGDPAHVPVGRYAQAALTGLGLWDAVAPRLARADNVRNALALVERGEAPLGIVYRTDALASPKVQVAALFPAASHAPIRYPLALLKGATPEAQRFAAYLFGPEAQALLREAGFGVAP</sequence>
<comment type="caution">
    <text evidence="8">The sequence shown here is derived from an EMBL/GenBank/DDBJ whole genome shotgun (WGS) entry which is preliminary data.</text>
</comment>
<dbReference type="NCBIfam" id="TIGR01256">
    <property type="entry name" value="modA"/>
    <property type="match status" value="1"/>
</dbReference>
<dbReference type="PANTHER" id="PTHR30632:SF17">
    <property type="entry name" value="MOLYBDATE-BINDING PROTEIN MODA"/>
    <property type="match status" value="1"/>
</dbReference>
<evidence type="ECO:0000256" key="7">
    <source>
        <dbReference type="SAM" id="SignalP"/>
    </source>
</evidence>
<reference evidence="8 9" key="1">
    <citation type="submission" date="2019-02" db="EMBL/GenBank/DDBJ databases">
        <title>Genomic Encyclopedia of Type Strains, Phase IV (KMG-IV): sequencing the most valuable type-strain genomes for metagenomic binning, comparative biology and taxonomic classification.</title>
        <authorList>
            <person name="Goeker M."/>
        </authorList>
    </citation>
    <scope>NUCLEOTIDE SEQUENCE [LARGE SCALE GENOMIC DNA]</scope>
    <source>
        <strain evidence="8 9">DSM 19570</strain>
    </source>
</reference>
<feature type="binding site" evidence="6">
    <location>
        <position position="205"/>
    </location>
    <ligand>
        <name>molybdate</name>
        <dbReference type="ChEBI" id="CHEBI:36264"/>
    </ligand>
</feature>
<keyword evidence="3 6" id="KW-0479">Metal-binding</keyword>
<dbReference type="GO" id="GO:1901359">
    <property type="term" value="F:tungstate binding"/>
    <property type="evidence" value="ECO:0007669"/>
    <property type="project" value="UniProtKB-ARBA"/>
</dbReference>
<evidence type="ECO:0000256" key="1">
    <source>
        <dbReference type="ARBA" id="ARBA00009175"/>
    </source>
</evidence>
<feature type="binding site" evidence="6">
    <location>
        <position position="187"/>
    </location>
    <ligand>
        <name>molybdate</name>
        <dbReference type="ChEBI" id="CHEBI:36264"/>
    </ligand>
</feature>
<proteinExistence type="inferred from homology"/>
<dbReference type="InterPro" id="IPR005950">
    <property type="entry name" value="ModA"/>
</dbReference>
<keyword evidence="9" id="KW-1185">Reference proteome</keyword>
<dbReference type="GO" id="GO:0030973">
    <property type="term" value="F:molybdate ion binding"/>
    <property type="evidence" value="ECO:0007669"/>
    <property type="project" value="TreeGrafter"/>
</dbReference>
<evidence type="ECO:0000313" key="9">
    <source>
        <dbReference type="Proteomes" id="UP000293671"/>
    </source>
</evidence>
<evidence type="ECO:0000313" key="8">
    <source>
        <dbReference type="EMBL" id="RZU00760.1"/>
    </source>
</evidence>
<dbReference type="GO" id="GO:0015689">
    <property type="term" value="P:molybdate ion transport"/>
    <property type="evidence" value="ECO:0007669"/>
    <property type="project" value="InterPro"/>
</dbReference>
<dbReference type="Proteomes" id="UP000293671">
    <property type="component" value="Unassembled WGS sequence"/>
</dbReference>
<feature type="binding site" evidence="6">
    <location>
        <position position="45"/>
    </location>
    <ligand>
        <name>molybdate</name>
        <dbReference type="ChEBI" id="CHEBI:36264"/>
    </ligand>
</feature>
<feature type="binding site" evidence="6">
    <location>
        <position position="69"/>
    </location>
    <ligand>
        <name>molybdate</name>
        <dbReference type="ChEBI" id="CHEBI:36264"/>
    </ligand>
</feature>
<dbReference type="PROSITE" id="PS51318">
    <property type="entry name" value="TAT"/>
    <property type="match status" value="1"/>
</dbReference>
<dbReference type="EMBL" id="SHKP01000005">
    <property type="protein sequence ID" value="RZU00760.1"/>
    <property type="molecule type" value="Genomic_DNA"/>
</dbReference>
<dbReference type="SUPFAM" id="SSF53850">
    <property type="entry name" value="Periplasmic binding protein-like II"/>
    <property type="match status" value="1"/>
</dbReference>
<dbReference type="Pfam" id="PF13531">
    <property type="entry name" value="SBP_bac_11"/>
    <property type="match status" value="1"/>
</dbReference>
<dbReference type="PIRSF" id="PIRSF004846">
    <property type="entry name" value="ModA"/>
    <property type="match status" value="1"/>
</dbReference>
<dbReference type="FunFam" id="3.40.190.10:FF:000035">
    <property type="entry name" value="Molybdate ABC transporter substrate-binding protein"/>
    <property type="match status" value="1"/>
</dbReference>
<dbReference type="RefSeq" id="WP_130431197.1">
    <property type="nucleotide sequence ID" value="NZ_SHKP01000005.1"/>
</dbReference>
<dbReference type="Gene3D" id="3.40.190.10">
    <property type="entry name" value="Periplasmic binding protein-like II"/>
    <property type="match status" value="2"/>
</dbReference>
<dbReference type="PANTHER" id="PTHR30632">
    <property type="entry name" value="MOLYBDATE-BINDING PERIPLASMIC PROTEIN"/>
    <property type="match status" value="1"/>
</dbReference>
<comment type="similarity">
    <text evidence="1">Belongs to the bacterial solute-binding protein ModA family.</text>
</comment>
<comment type="subunit">
    <text evidence="5">The complex is composed of two ATP-binding proteins (ModC), two transmembrane proteins (ModB) and a solute-binding protein (ModA).</text>
</comment>
<protein>
    <submittedName>
        <fullName evidence="8">Molybdate transport system substrate-binding protein</fullName>
    </submittedName>
</protein>
<evidence type="ECO:0000256" key="6">
    <source>
        <dbReference type="PIRSR" id="PIRSR004846-1"/>
    </source>
</evidence>
<dbReference type="AlphaFoldDB" id="A0A4Q7VVT6"/>
<feature type="chain" id="PRO_5020839984" evidence="7">
    <location>
        <begin position="34"/>
        <end position="268"/>
    </location>
</feature>
<evidence type="ECO:0000256" key="2">
    <source>
        <dbReference type="ARBA" id="ARBA00022505"/>
    </source>
</evidence>
<organism evidence="8 9">
    <name type="scientific">Rivibacter subsaxonicus</name>
    <dbReference type="NCBI Taxonomy" id="457575"/>
    <lineage>
        <taxon>Bacteria</taxon>
        <taxon>Pseudomonadati</taxon>
        <taxon>Pseudomonadota</taxon>
        <taxon>Betaproteobacteria</taxon>
        <taxon>Burkholderiales</taxon>
        <taxon>Rivibacter</taxon>
    </lineage>
</organism>
<feature type="signal peptide" evidence="7">
    <location>
        <begin position="1"/>
        <end position="33"/>
    </location>
</feature>
<dbReference type="InterPro" id="IPR006311">
    <property type="entry name" value="TAT_signal"/>
</dbReference>
<name>A0A4Q7VVT6_9BURK</name>